<keyword evidence="1" id="KW-0732">Signal</keyword>
<organism evidence="2 3">
    <name type="scientific">Paraperlucidibaca wandonensis</name>
    <dbReference type="NCBI Taxonomy" id="1268273"/>
    <lineage>
        <taxon>Bacteria</taxon>
        <taxon>Pseudomonadati</taxon>
        <taxon>Pseudomonadota</taxon>
        <taxon>Gammaproteobacteria</taxon>
        <taxon>Moraxellales</taxon>
        <taxon>Moraxellaceae</taxon>
        <taxon>Paraperlucidibaca</taxon>
    </lineage>
</organism>
<dbReference type="EMBL" id="JBHTIT010000001">
    <property type="protein sequence ID" value="MFD0948798.1"/>
    <property type="molecule type" value="Genomic_DNA"/>
</dbReference>
<feature type="chain" id="PRO_5047186947" evidence="1">
    <location>
        <begin position="31"/>
        <end position="607"/>
    </location>
</feature>
<proteinExistence type="predicted"/>
<dbReference type="Proteomes" id="UP001597044">
    <property type="component" value="Unassembled WGS sequence"/>
</dbReference>
<comment type="caution">
    <text evidence="2">The sequence shown here is derived from an EMBL/GenBank/DDBJ whole genome shotgun (WGS) entry which is preliminary data.</text>
</comment>
<name>A0ABW3HEY4_9GAMM</name>
<sequence>MKYTAQRPRRLPLVAAIAAVGLMGSIPAQAFQFDVTDEVKGSVDTTLTYGAMWRVTGQDKNLLLPANGGVRNSGNYDNGNANYERGDLVSSLFKMTNDVSLDYKNFGAFFRVLSFYDHAIQNKDFDPNRSDQRTLRNRLGHDYEIYDAYVRGNFDVAGHGLGVRVGKQVISWGESTFIPNGINTLNPVDVAKLRAPGSELKEAFLPIGMTQLTMDVTDNVSMELVHQYQFRETRIEPNGSYFSTNDFASPGGSKVLVGGGAANEMPGDIFTATNPAGVAIPRSPDKKPSGSGQYGVAFRVLAPELGNTEFGFYHANYHSRTPLISGHTTTLTAAQEGALPAAAVTAARAQTSTYFIEYPEDIAMYGLSFNTLGPMGVALQGEYSYRPNQPLQLAANNILNEFLSLGLLGLNTGVGATARDTDVEGYKRVKAHQVQLTATQTFGRMLGASQVVGVAEAGYAYLDLPSGIDFNGTGLDYVTSVVPGGSPDATNKGIMTRNSYGYRALVRATYNNAIGAINLTPRVAFSHDLRGTSPTFTQGNKAVSIGIGADYQSKWQADLSYTNFFGGEQITQANTVGGAAVVLPVSQSTTQALADRDFIAASVSYAF</sequence>
<dbReference type="Pfam" id="PF06980">
    <property type="entry name" value="DUF1302"/>
    <property type="match status" value="1"/>
</dbReference>
<evidence type="ECO:0000313" key="2">
    <source>
        <dbReference type="EMBL" id="MFD0948798.1"/>
    </source>
</evidence>
<reference evidence="3" key="1">
    <citation type="journal article" date="2019" name="Int. J. Syst. Evol. Microbiol.">
        <title>The Global Catalogue of Microorganisms (GCM) 10K type strain sequencing project: providing services to taxonomists for standard genome sequencing and annotation.</title>
        <authorList>
            <consortium name="The Broad Institute Genomics Platform"/>
            <consortium name="The Broad Institute Genome Sequencing Center for Infectious Disease"/>
            <person name="Wu L."/>
            <person name="Ma J."/>
        </authorList>
    </citation>
    <scope>NUCLEOTIDE SEQUENCE [LARGE SCALE GENOMIC DNA]</scope>
    <source>
        <strain evidence="3">CCUG 63419</strain>
    </source>
</reference>
<evidence type="ECO:0000256" key="1">
    <source>
        <dbReference type="SAM" id="SignalP"/>
    </source>
</evidence>
<gene>
    <name evidence="2" type="ORF">ACFQ0F_00050</name>
</gene>
<feature type="signal peptide" evidence="1">
    <location>
        <begin position="1"/>
        <end position="30"/>
    </location>
</feature>
<dbReference type="InterPro" id="IPR010727">
    <property type="entry name" value="DUF1302"/>
</dbReference>
<protein>
    <submittedName>
        <fullName evidence="2">DUF1302 domain-containing protein</fullName>
    </submittedName>
</protein>
<evidence type="ECO:0000313" key="3">
    <source>
        <dbReference type="Proteomes" id="UP001597044"/>
    </source>
</evidence>
<dbReference type="RefSeq" id="WP_379067713.1">
    <property type="nucleotide sequence ID" value="NZ_JBHTIT010000001.1"/>
</dbReference>
<accession>A0ABW3HEY4</accession>
<keyword evidence="3" id="KW-1185">Reference proteome</keyword>